<dbReference type="PANTHER" id="PTHR43975:SF2">
    <property type="entry name" value="EG:BACR7A4.14 PROTEIN-RELATED"/>
    <property type="match status" value="1"/>
</dbReference>
<dbReference type="PROSITE" id="PS00061">
    <property type="entry name" value="ADH_SHORT"/>
    <property type="match status" value="1"/>
</dbReference>
<dbReference type="Gene3D" id="3.40.50.720">
    <property type="entry name" value="NAD(P)-binding Rossmann-like Domain"/>
    <property type="match status" value="1"/>
</dbReference>
<accession>A0ABV6DBH7</accession>
<dbReference type="InterPro" id="IPR020904">
    <property type="entry name" value="Sc_DH/Rdtase_CS"/>
</dbReference>
<dbReference type="InterPro" id="IPR002347">
    <property type="entry name" value="SDR_fam"/>
</dbReference>
<name>A0ABV6DBH7_9HYPH</name>
<dbReference type="InterPro" id="IPR036291">
    <property type="entry name" value="NAD(P)-bd_dom_sf"/>
</dbReference>
<sequence>MPGRFDNQVVLVTGGSTGIGLAAAALFVREGAKVYITGRSRQSLDGAAAQLGEQAVAVQSDVANLADLESLRERIAGADGRLDVLVANAGIAENNVLGETSEAAFDRTFDINVKGVFFTVQTMLPLLRDGGAVVLTGSIVAHKGFPNLSLYNASKAAVRSFARSWSNDLRARKIRVNVVSPGPVETPILRNGLKLNDEQLDQFRAQVAQTAPLERFGEPSEIAEAIAYLASGAASYVAGAELSVDGGMAQV</sequence>
<protein>
    <submittedName>
        <fullName evidence="2">Glucose 1-dehydrogenase</fullName>
        <ecNumber evidence="2">1.1.1.47</ecNumber>
    </submittedName>
</protein>
<dbReference type="CDD" id="cd05233">
    <property type="entry name" value="SDR_c"/>
    <property type="match status" value="1"/>
</dbReference>
<gene>
    <name evidence="2" type="ORF">ACFFJ2_16480</name>
</gene>
<dbReference type="SUPFAM" id="SSF51735">
    <property type="entry name" value="NAD(P)-binding Rossmann-fold domains"/>
    <property type="match status" value="1"/>
</dbReference>
<dbReference type="SMART" id="SM00822">
    <property type="entry name" value="PKS_KR"/>
    <property type="match status" value="1"/>
</dbReference>
<evidence type="ECO:0000259" key="1">
    <source>
        <dbReference type="SMART" id="SM00822"/>
    </source>
</evidence>
<dbReference type="InterPro" id="IPR057326">
    <property type="entry name" value="KR_dom"/>
</dbReference>
<reference evidence="2 3" key="1">
    <citation type="submission" date="2024-09" db="EMBL/GenBank/DDBJ databases">
        <authorList>
            <person name="Sun Q."/>
            <person name="Mori K."/>
        </authorList>
    </citation>
    <scope>NUCLEOTIDE SEQUENCE [LARGE SCALE GENOMIC DNA]</scope>
    <source>
        <strain evidence="2 3">CCM 8543</strain>
    </source>
</reference>
<evidence type="ECO:0000313" key="3">
    <source>
        <dbReference type="Proteomes" id="UP001589755"/>
    </source>
</evidence>
<keyword evidence="2" id="KW-0560">Oxidoreductase</keyword>
<feature type="domain" description="Ketoreductase" evidence="1">
    <location>
        <begin position="8"/>
        <end position="192"/>
    </location>
</feature>
<dbReference type="Proteomes" id="UP001589755">
    <property type="component" value="Unassembled WGS sequence"/>
</dbReference>
<evidence type="ECO:0000313" key="2">
    <source>
        <dbReference type="EMBL" id="MFC0209997.1"/>
    </source>
</evidence>
<dbReference type="EMBL" id="JBHLXD010000035">
    <property type="protein sequence ID" value="MFC0209997.1"/>
    <property type="molecule type" value="Genomic_DNA"/>
</dbReference>
<keyword evidence="3" id="KW-1185">Reference proteome</keyword>
<organism evidence="2 3">
    <name type="scientific">Chelativorans intermedius</name>
    <dbReference type="NCBI Taxonomy" id="515947"/>
    <lineage>
        <taxon>Bacteria</taxon>
        <taxon>Pseudomonadati</taxon>
        <taxon>Pseudomonadota</taxon>
        <taxon>Alphaproteobacteria</taxon>
        <taxon>Hyphomicrobiales</taxon>
        <taxon>Phyllobacteriaceae</taxon>
        <taxon>Chelativorans</taxon>
    </lineage>
</organism>
<dbReference type="EC" id="1.1.1.47" evidence="2"/>
<dbReference type="RefSeq" id="WP_261521323.1">
    <property type="nucleotide sequence ID" value="NZ_JAODNW010000017.1"/>
</dbReference>
<dbReference type="NCBIfam" id="NF005559">
    <property type="entry name" value="PRK07231.1"/>
    <property type="match status" value="1"/>
</dbReference>
<dbReference type="GO" id="GO:0047936">
    <property type="term" value="F:glucose 1-dehydrogenase [NAD(P)+] activity"/>
    <property type="evidence" value="ECO:0007669"/>
    <property type="project" value="UniProtKB-EC"/>
</dbReference>
<dbReference type="PANTHER" id="PTHR43975">
    <property type="entry name" value="ZGC:101858"/>
    <property type="match status" value="1"/>
</dbReference>
<dbReference type="PRINTS" id="PR00080">
    <property type="entry name" value="SDRFAMILY"/>
</dbReference>
<comment type="caution">
    <text evidence="2">The sequence shown here is derived from an EMBL/GenBank/DDBJ whole genome shotgun (WGS) entry which is preliminary data.</text>
</comment>
<proteinExistence type="predicted"/>
<dbReference type="PRINTS" id="PR00081">
    <property type="entry name" value="GDHRDH"/>
</dbReference>
<dbReference type="Pfam" id="PF13561">
    <property type="entry name" value="adh_short_C2"/>
    <property type="match status" value="1"/>
</dbReference>